<evidence type="ECO:0000313" key="2">
    <source>
        <dbReference type="EMBL" id="MDF2257783.1"/>
    </source>
</evidence>
<dbReference type="InterPro" id="IPR001387">
    <property type="entry name" value="Cro/C1-type_HTH"/>
</dbReference>
<proteinExistence type="predicted"/>
<dbReference type="SMART" id="SM00530">
    <property type="entry name" value="HTH_XRE"/>
    <property type="match status" value="1"/>
</dbReference>
<name>A0ABT5Z1R2_9ACTN</name>
<evidence type="ECO:0000313" key="3">
    <source>
        <dbReference type="Proteomes" id="UP001220022"/>
    </source>
</evidence>
<dbReference type="CDD" id="cd00093">
    <property type="entry name" value="HTH_XRE"/>
    <property type="match status" value="1"/>
</dbReference>
<feature type="domain" description="HTH cro/C1-type" evidence="1">
    <location>
        <begin position="21"/>
        <end position="76"/>
    </location>
</feature>
<dbReference type="EMBL" id="JARHTQ010000012">
    <property type="protein sequence ID" value="MDF2257783.1"/>
    <property type="molecule type" value="Genomic_DNA"/>
</dbReference>
<organism evidence="2 3">
    <name type="scientific">Streptantibioticus ferralitis</name>
    <dbReference type="NCBI Taxonomy" id="236510"/>
    <lineage>
        <taxon>Bacteria</taxon>
        <taxon>Bacillati</taxon>
        <taxon>Actinomycetota</taxon>
        <taxon>Actinomycetes</taxon>
        <taxon>Kitasatosporales</taxon>
        <taxon>Streptomycetaceae</taxon>
        <taxon>Streptantibioticus</taxon>
    </lineage>
</organism>
<dbReference type="InterPro" id="IPR043917">
    <property type="entry name" value="DUF5753"/>
</dbReference>
<dbReference type="Proteomes" id="UP001220022">
    <property type="component" value="Unassembled WGS sequence"/>
</dbReference>
<dbReference type="InterPro" id="IPR010982">
    <property type="entry name" value="Lambda_DNA-bd_dom_sf"/>
</dbReference>
<sequence>MARPPRELTPYRSNRHFYGSEMRRCRNEADMTLDDLAAKVLHSRSQLHRVEVAEMMPPRDLSAALDEVFGTGMHFQRLYELVRQSQEIHPEQYRRLMLLEMRARVIETYAGTVVTGLVQTEPYARALFRISNPKASEEKIEEMVAARLSRQELLRSAPSPDLCVILDEAVIRRPVGGPGVMREQLDALVSLVDTAATTVQLLPYGHGEHALMGGALMLMTLDDGATVAYEESIDTGTLLEAPESVTPRQRKYDLLRSYALSPSETAAFIRAVKEEYTA</sequence>
<protein>
    <submittedName>
        <fullName evidence="2">Helix-turn-helix transcriptional regulator</fullName>
    </submittedName>
</protein>
<comment type="caution">
    <text evidence="2">The sequence shown here is derived from an EMBL/GenBank/DDBJ whole genome shotgun (WGS) entry which is preliminary data.</text>
</comment>
<gene>
    <name evidence="2" type="ORF">P2L57_19325</name>
</gene>
<dbReference type="Pfam" id="PF19054">
    <property type="entry name" value="DUF5753"/>
    <property type="match status" value="1"/>
</dbReference>
<evidence type="ECO:0000259" key="1">
    <source>
        <dbReference type="SMART" id="SM00530"/>
    </source>
</evidence>
<dbReference type="RefSeq" id="WP_275816164.1">
    <property type="nucleotide sequence ID" value="NZ_BAAANM010000002.1"/>
</dbReference>
<dbReference type="SUPFAM" id="SSF47413">
    <property type="entry name" value="lambda repressor-like DNA-binding domains"/>
    <property type="match status" value="1"/>
</dbReference>
<keyword evidence="3" id="KW-1185">Reference proteome</keyword>
<reference evidence="2 3" key="1">
    <citation type="submission" date="2023-03" db="EMBL/GenBank/DDBJ databases">
        <title>Draft genome sequence of type strain Streptomyces ferralitis JCM 14344.</title>
        <authorList>
            <person name="Klaysubun C."/>
            <person name="Duangmal K."/>
        </authorList>
    </citation>
    <scope>NUCLEOTIDE SEQUENCE [LARGE SCALE GENOMIC DNA]</scope>
    <source>
        <strain evidence="2 3">JCM 14344</strain>
    </source>
</reference>
<accession>A0ABT5Z1R2</accession>